<evidence type="ECO:0000313" key="2">
    <source>
        <dbReference type="EMBL" id="CAH3199403.1"/>
    </source>
</evidence>
<feature type="non-terminal residue" evidence="2">
    <location>
        <position position="463"/>
    </location>
</feature>
<comment type="caution">
    <text evidence="2">The sequence shown here is derived from an EMBL/GenBank/DDBJ whole genome shotgun (WGS) entry which is preliminary data.</text>
</comment>
<reference evidence="2 3" key="1">
    <citation type="submission" date="2022-05" db="EMBL/GenBank/DDBJ databases">
        <authorList>
            <consortium name="Genoscope - CEA"/>
            <person name="William W."/>
        </authorList>
    </citation>
    <scope>NUCLEOTIDE SEQUENCE [LARGE SCALE GENOMIC DNA]</scope>
</reference>
<organism evidence="2 3">
    <name type="scientific">Porites evermanni</name>
    <dbReference type="NCBI Taxonomy" id="104178"/>
    <lineage>
        <taxon>Eukaryota</taxon>
        <taxon>Metazoa</taxon>
        <taxon>Cnidaria</taxon>
        <taxon>Anthozoa</taxon>
        <taxon>Hexacorallia</taxon>
        <taxon>Scleractinia</taxon>
        <taxon>Fungiina</taxon>
        <taxon>Poritidae</taxon>
        <taxon>Porites</taxon>
    </lineage>
</organism>
<accession>A0ABN8T520</accession>
<dbReference type="PANTHER" id="PTHR47018">
    <property type="entry name" value="CXC DOMAIN-CONTAINING PROTEIN-RELATED"/>
    <property type="match status" value="1"/>
</dbReference>
<sequence length="463" mass="51539">MGMIATVTPGTKPTSCVPRRKVSPQNISASGKVEIHPPSEPRLAQAEIKYNDLVVARELDPTANLDVLWKTSLLFDTMRPAWAGMMQVIHQGNHKGKSDLRKVILRLGAFHTEMSFLGTIGHLMAGSGLRELLELIYASNAVDHILTGKAIARAVRAHLIVDAALNALLYSAPLGVPIPQLQHAGMQLKSLHFVVDEPAVHDENVPNDDITQPEQNGKQRFTCFAADANNSQSQNKILQEAHALFKGLMEKKMSVEEVSATGVLDVIQQRANTQRDHTRGTSRTGALWLQYMEMVNILRTFIKAERTANWELHLQAVSEMLPYLAASGHNLYVKCARLYLQSMSNLRDDHPAVYRDFVSGLHVVRRSDRLWAGLSTDLVIEQVLMRSLKTSGGLTRGRGFTEQQRLIWLLSMPACAETNRAMQELTGVKSNSGEQNKDMSKARQKRDAKDTLVILTTFEDRDP</sequence>
<evidence type="ECO:0000256" key="1">
    <source>
        <dbReference type="SAM" id="MobiDB-lite"/>
    </source>
</evidence>
<dbReference type="Proteomes" id="UP001159427">
    <property type="component" value="Unassembled WGS sequence"/>
</dbReference>
<gene>
    <name evidence="2" type="ORF">PEVE_00041324</name>
</gene>
<protein>
    <submittedName>
        <fullName evidence="2">Uncharacterized protein</fullName>
    </submittedName>
</protein>
<keyword evidence="3" id="KW-1185">Reference proteome</keyword>
<feature type="region of interest" description="Disordered" evidence="1">
    <location>
        <begin position="1"/>
        <end position="20"/>
    </location>
</feature>
<dbReference type="PANTHER" id="PTHR47018:SF3">
    <property type="entry name" value="MYCBP-ASSOCIATED PROTEIN"/>
    <property type="match status" value="1"/>
</dbReference>
<proteinExistence type="predicted"/>
<dbReference type="EMBL" id="CALNXI010007811">
    <property type="protein sequence ID" value="CAH3199403.1"/>
    <property type="molecule type" value="Genomic_DNA"/>
</dbReference>
<name>A0ABN8T520_9CNID</name>
<feature type="region of interest" description="Disordered" evidence="1">
    <location>
        <begin position="426"/>
        <end position="448"/>
    </location>
</feature>
<feature type="compositionally biased region" description="Basic and acidic residues" evidence="1">
    <location>
        <begin position="435"/>
        <end position="448"/>
    </location>
</feature>
<evidence type="ECO:0000313" key="3">
    <source>
        <dbReference type="Proteomes" id="UP001159427"/>
    </source>
</evidence>